<gene>
    <name evidence="6" type="primary">hslO</name>
    <name evidence="7" type="ORF">J2Z34_001312</name>
</gene>
<evidence type="ECO:0000256" key="4">
    <source>
        <dbReference type="ARBA" id="ARBA00023186"/>
    </source>
</evidence>
<dbReference type="EMBL" id="JAGGKC010000008">
    <property type="protein sequence ID" value="MBP1918832.1"/>
    <property type="molecule type" value="Genomic_DNA"/>
</dbReference>
<evidence type="ECO:0000313" key="8">
    <source>
        <dbReference type="Proteomes" id="UP001519271"/>
    </source>
</evidence>
<comment type="similarity">
    <text evidence="6">Belongs to the HSP33 family.</text>
</comment>
<dbReference type="PANTHER" id="PTHR30111">
    <property type="entry name" value="33 KDA CHAPERONIN"/>
    <property type="match status" value="1"/>
</dbReference>
<dbReference type="SUPFAM" id="SSF118352">
    <property type="entry name" value="HSP33 redox switch-like"/>
    <property type="match status" value="1"/>
</dbReference>
<dbReference type="PIRSF" id="PIRSF005261">
    <property type="entry name" value="Heat_shock_Hsp33"/>
    <property type="match status" value="1"/>
</dbReference>
<comment type="caution">
    <text evidence="7">The sequence shown here is derived from an EMBL/GenBank/DDBJ whole genome shotgun (WGS) entry which is preliminary data.</text>
</comment>
<dbReference type="SUPFAM" id="SSF64397">
    <property type="entry name" value="Hsp33 domain"/>
    <property type="match status" value="1"/>
</dbReference>
<name>A0ABS4G2R1_9CLOT</name>
<comment type="PTM">
    <text evidence="6">Under oxidizing conditions two disulfide bonds are formed involving the reactive cysteines. Under reducing conditions zinc is bound to the reactive cysteines and the protein is inactive.</text>
</comment>
<protein>
    <recommendedName>
        <fullName evidence="6">33 kDa chaperonin</fullName>
    </recommendedName>
    <alternativeName>
        <fullName evidence="6">Heat shock protein 33 homolog</fullName>
        <shortName evidence="6">HSP33</shortName>
    </alternativeName>
</protein>
<feature type="disulfide bond" description="Redox-active" evidence="6">
    <location>
        <begin position="270"/>
        <end position="273"/>
    </location>
</feature>
<evidence type="ECO:0000256" key="2">
    <source>
        <dbReference type="ARBA" id="ARBA00022833"/>
    </source>
</evidence>
<keyword evidence="8" id="KW-1185">Reference proteome</keyword>
<comment type="subcellular location">
    <subcellularLocation>
        <location evidence="6">Cytoplasm</location>
    </subcellularLocation>
</comment>
<evidence type="ECO:0000313" key="7">
    <source>
        <dbReference type="EMBL" id="MBP1918832.1"/>
    </source>
</evidence>
<dbReference type="Gene3D" id="3.55.30.10">
    <property type="entry name" value="Hsp33 domain"/>
    <property type="match status" value="1"/>
</dbReference>
<dbReference type="Pfam" id="PF01430">
    <property type="entry name" value="HSP33"/>
    <property type="match status" value="1"/>
</dbReference>
<keyword evidence="1 6" id="KW-0963">Cytoplasm</keyword>
<dbReference type="NCBIfam" id="NF001033">
    <property type="entry name" value="PRK00114.1"/>
    <property type="match status" value="1"/>
</dbReference>
<keyword evidence="4 6" id="KW-0143">Chaperone</keyword>
<evidence type="ECO:0000256" key="3">
    <source>
        <dbReference type="ARBA" id="ARBA00023157"/>
    </source>
</evidence>
<comment type="function">
    <text evidence="6">Redox regulated molecular chaperone. Protects both thermally unfolding and oxidatively damaged proteins from irreversible aggregation. Plays an important role in the bacterial defense system toward oxidative stress.</text>
</comment>
<dbReference type="CDD" id="cd00498">
    <property type="entry name" value="Hsp33"/>
    <property type="match status" value="1"/>
</dbReference>
<dbReference type="HAMAP" id="MF_00117">
    <property type="entry name" value="HslO"/>
    <property type="match status" value="1"/>
</dbReference>
<evidence type="ECO:0000256" key="5">
    <source>
        <dbReference type="ARBA" id="ARBA00023284"/>
    </source>
</evidence>
<keyword evidence="2 6" id="KW-0862">Zinc</keyword>
<dbReference type="Proteomes" id="UP001519271">
    <property type="component" value="Unassembled WGS sequence"/>
</dbReference>
<sequence>MDILIKAMAQNGDVRIIAAETTDLVSEAARVHGTSPTATAAFGRMLTAGSIMGSMLKNREDSITLQIDGGGPAKGILVTGRTNGFVKGYIVDPEADLPLNAKGKLDVGGLIGKEGNLTVIMDQGLKEPYVSSVPIYTGEVAEDLAYYYTTSEQLPSAVALGVLVDTDGSVKKAGGFMIQMMPGANEHIADIIMYRLEEIPSLTTMLSDGKSIKDIILYIFEDMGLEVHEEKVPALYCDCSRASVEKALISIGLEELRKICDDGKDEELVCHFCNTTYSFTNSDLKTLISELESGK</sequence>
<organism evidence="7 8">
    <name type="scientific">Youngiibacter multivorans</name>
    <dbReference type="NCBI Taxonomy" id="937251"/>
    <lineage>
        <taxon>Bacteria</taxon>
        <taxon>Bacillati</taxon>
        <taxon>Bacillota</taxon>
        <taxon>Clostridia</taxon>
        <taxon>Eubacteriales</taxon>
        <taxon>Clostridiaceae</taxon>
        <taxon>Youngiibacter</taxon>
    </lineage>
</organism>
<proteinExistence type="inferred from homology"/>
<evidence type="ECO:0000256" key="6">
    <source>
        <dbReference type="HAMAP-Rule" id="MF_00117"/>
    </source>
</evidence>
<keyword evidence="5 6" id="KW-0676">Redox-active center</keyword>
<dbReference type="InterPro" id="IPR016153">
    <property type="entry name" value="Heat_shock_Hsp33_N"/>
</dbReference>
<dbReference type="PANTHER" id="PTHR30111:SF1">
    <property type="entry name" value="33 KDA CHAPERONIN"/>
    <property type="match status" value="1"/>
</dbReference>
<dbReference type="InterPro" id="IPR000397">
    <property type="entry name" value="Heat_shock_Hsp33"/>
</dbReference>
<dbReference type="RefSeq" id="WP_209459054.1">
    <property type="nucleotide sequence ID" value="NZ_JAGGKC010000008.1"/>
</dbReference>
<feature type="disulfide bond" description="Redox-active" evidence="6">
    <location>
        <begin position="237"/>
        <end position="239"/>
    </location>
</feature>
<dbReference type="InterPro" id="IPR016154">
    <property type="entry name" value="Heat_shock_Hsp33_C"/>
</dbReference>
<dbReference type="Gene3D" id="3.90.1280.10">
    <property type="entry name" value="HSP33 redox switch-like"/>
    <property type="match status" value="1"/>
</dbReference>
<reference evidence="7 8" key="1">
    <citation type="submission" date="2021-03" db="EMBL/GenBank/DDBJ databases">
        <title>Genomic Encyclopedia of Type Strains, Phase IV (KMG-IV): sequencing the most valuable type-strain genomes for metagenomic binning, comparative biology and taxonomic classification.</title>
        <authorList>
            <person name="Goeker M."/>
        </authorList>
    </citation>
    <scope>NUCLEOTIDE SEQUENCE [LARGE SCALE GENOMIC DNA]</scope>
    <source>
        <strain evidence="7 8">DSM 6139</strain>
    </source>
</reference>
<keyword evidence="3 6" id="KW-1015">Disulfide bond</keyword>
<accession>A0ABS4G2R1</accession>
<evidence type="ECO:0000256" key="1">
    <source>
        <dbReference type="ARBA" id="ARBA00022490"/>
    </source>
</evidence>